<keyword evidence="1" id="KW-0560">Oxidoreductase</keyword>
<dbReference type="SUPFAM" id="SSF48179">
    <property type="entry name" value="6-phosphogluconate dehydrogenase C-terminal domain-like"/>
    <property type="match status" value="1"/>
</dbReference>
<protein>
    <submittedName>
        <fullName evidence="5">NAD(P)-dependent oxidoreductase</fullName>
    </submittedName>
</protein>
<organism evidence="5 6">
    <name type="scientific">Aquincola tertiaricarbonis</name>
    <dbReference type="NCBI Taxonomy" id="391953"/>
    <lineage>
        <taxon>Bacteria</taxon>
        <taxon>Pseudomonadati</taxon>
        <taxon>Pseudomonadota</taxon>
        <taxon>Betaproteobacteria</taxon>
        <taxon>Burkholderiales</taxon>
        <taxon>Sphaerotilaceae</taxon>
        <taxon>Aquincola</taxon>
    </lineage>
</organism>
<feature type="domain" description="6-phosphogluconate dehydrogenase NADP-binding" evidence="3">
    <location>
        <begin position="2"/>
        <end position="161"/>
    </location>
</feature>
<dbReference type="InterPro" id="IPR013328">
    <property type="entry name" value="6PGD_dom2"/>
</dbReference>
<sequence>MNIAVIGTGVLGTGVGLTLRRHGHAVRCWNRTPANAQGLVEGGATLHATPAQAAEGASHVLLLVWNEEALRSVLEGPDGLLQAAQPGQVFIDMSTQLPATARDLAARFQAAGALFVDAPVHGSRAEAHAGGLWIMAGASAEAWAAAQPVLQQLGASARHMGEVGAGCAAKLCGNHLVSTIVAALAESLALARKSGLDGHQLVDVWSESDFRSPIVEGAGRAMWDGQFDVSFHLRTMVKDTELIRNHAETLGVPVMLSNTVHELNKVAQNLGWGELNATAIFKLCELMAGIPPAVGSPSRP</sequence>
<dbReference type="Gene3D" id="3.40.50.720">
    <property type="entry name" value="NAD(P)-binding Rossmann-like Domain"/>
    <property type="match status" value="1"/>
</dbReference>
<dbReference type="PANTHER" id="PTHR43060:SF15">
    <property type="entry name" value="3-HYDROXYISOBUTYRATE DEHYDROGENASE-LIKE 1, MITOCHONDRIAL-RELATED"/>
    <property type="match status" value="1"/>
</dbReference>
<accession>A0ABY4RZP8</accession>
<evidence type="ECO:0000256" key="1">
    <source>
        <dbReference type="ARBA" id="ARBA00023002"/>
    </source>
</evidence>
<evidence type="ECO:0000313" key="6">
    <source>
        <dbReference type="Proteomes" id="UP001056201"/>
    </source>
</evidence>
<dbReference type="SUPFAM" id="SSF51735">
    <property type="entry name" value="NAD(P)-binding Rossmann-fold domains"/>
    <property type="match status" value="1"/>
</dbReference>
<dbReference type="Gene3D" id="1.10.1040.10">
    <property type="entry name" value="N-(1-d-carboxylethyl)-l-norvaline Dehydrogenase, domain 2"/>
    <property type="match status" value="1"/>
</dbReference>
<evidence type="ECO:0000256" key="2">
    <source>
        <dbReference type="ARBA" id="ARBA00023027"/>
    </source>
</evidence>
<dbReference type="InterPro" id="IPR015815">
    <property type="entry name" value="HIBADH-related"/>
</dbReference>
<dbReference type="RefSeq" id="WP_250194706.1">
    <property type="nucleotide sequence ID" value="NZ_CP097635.1"/>
</dbReference>
<dbReference type="PIRSF" id="PIRSF000103">
    <property type="entry name" value="HIBADH"/>
    <property type="match status" value="1"/>
</dbReference>
<dbReference type="Pfam" id="PF14833">
    <property type="entry name" value="NAD_binding_11"/>
    <property type="match status" value="1"/>
</dbReference>
<gene>
    <name evidence="5" type="ORF">MW290_11035</name>
</gene>
<reference evidence="5" key="1">
    <citation type="submission" date="2022-05" db="EMBL/GenBank/DDBJ databases">
        <title>An RpoN-dependent PEP-CTERM gene is involved in floc formation of an Aquincola tertiaricarbonis strain.</title>
        <authorList>
            <person name="Qiu D."/>
            <person name="Xia M."/>
        </authorList>
    </citation>
    <scope>NUCLEOTIDE SEQUENCE</scope>
    <source>
        <strain evidence="5">RN12</strain>
    </source>
</reference>
<dbReference type="InterPro" id="IPR008927">
    <property type="entry name" value="6-PGluconate_DH-like_C_sf"/>
</dbReference>
<dbReference type="Proteomes" id="UP001056201">
    <property type="component" value="Chromosome 1"/>
</dbReference>
<dbReference type="Pfam" id="PF03446">
    <property type="entry name" value="NAD_binding_2"/>
    <property type="match status" value="1"/>
</dbReference>
<feature type="domain" description="3-hydroxyisobutyrate dehydrogenase-like NAD-binding" evidence="4">
    <location>
        <begin position="164"/>
        <end position="283"/>
    </location>
</feature>
<dbReference type="InterPro" id="IPR006115">
    <property type="entry name" value="6PGDH_NADP-bd"/>
</dbReference>
<dbReference type="InterPro" id="IPR029154">
    <property type="entry name" value="HIBADH-like_NADP-bd"/>
</dbReference>
<keyword evidence="6" id="KW-1185">Reference proteome</keyword>
<evidence type="ECO:0000313" key="5">
    <source>
        <dbReference type="EMBL" id="URI06443.1"/>
    </source>
</evidence>
<name>A0ABY4RZP8_AQUTE</name>
<dbReference type="EMBL" id="CP097635">
    <property type="protein sequence ID" value="URI06443.1"/>
    <property type="molecule type" value="Genomic_DNA"/>
</dbReference>
<dbReference type="InterPro" id="IPR036291">
    <property type="entry name" value="NAD(P)-bd_dom_sf"/>
</dbReference>
<evidence type="ECO:0000259" key="3">
    <source>
        <dbReference type="Pfam" id="PF03446"/>
    </source>
</evidence>
<keyword evidence="2" id="KW-0520">NAD</keyword>
<evidence type="ECO:0000259" key="4">
    <source>
        <dbReference type="Pfam" id="PF14833"/>
    </source>
</evidence>
<proteinExistence type="predicted"/>
<dbReference type="PANTHER" id="PTHR43060">
    <property type="entry name" value="3-HYDROXYISOBUTYRATE DEHYDROGENASE-LIKE 1, MITOCHONDRIAL-RELATED"/>
    <property type="match status" value="1"/>
</dbReference>